<keyword evidence="3" id="KW-0479">Metal-binding</keyword>
<reference evidence="5 6" key="1">
    <citation type="journal article" date="2024" name="Front Chem Biol">
        <title>Unveiling the potential of Daldinia eschscholtzii MFLUCC 19-0629 through bioactivity and bioinformatics studies for enhanced sustainable agriculture production.</title>
        <authorList>
            <person name="Brooks S."/>
            <person name="Weaver J.A."/>
            <person name="Klomchit A."/>
            <person name="Alharthi S.A."/>
            <person name="Onlamun T."/>
            <person name="Nurani R."/>
            <person name="Vong T.K."/>
            <person name="Alberti F."/>
            <person name="Greco C."/>
        </authorList>
    </citation>
    <scope>NUCLEOTIDE SEQUENCE [LARGE SCALE GENOMIC DNA]</scope>
    <source>
        <strain evidence="5">MFLUCC 19-0629</strain>
    </source>
</reference>
<evidence type="ECO:0008006" key="7">
    <source>
        <dbReference type="Google" id="ProtNLM"/>
    </source>
</evidence>
<sequence>MDIISKIVLGQELGCVTEPNFRNQLTEYLEAGFKIGWIGTSFPTISSIALKAASMTSYVLFPMPLFSFKRACLNITGRYLETFNPHQAGGELSNATRQLQKSYGERSAVIDMLMDPKAAKDHQVPNLEELNDELVMLLTAGNDTTSTAVIYGLYQVYTRPAVYERIFRELAEEFPSLEEDISYERVRKLPYLTATIKEILRAGSPLPGRLPRTVPEEGYELYGNYLQPGITPYNTTDKDMEWKDLILVA</sequence>
<name>A0AAX6MEF9_9PEZI</name>
<dbReference type="Proteomes" id="UP001369815">
    <property type="component" value="Unassembled WGS sequence"/>
</dbReference>
<dbReference type="Gene3D" id="1.10.630.10">
    <property type="entry name" value="Cytochrome P450"/>
    <property type="match status" value="1"/>
</dbReference>
<dbReference type="PANTHER" id="PTHR24305:SF166">
    <property type="entry name" value="CYTOCHROME P450 12A4, MITOCHONDRIAL-RELATED"/>
    <property type="match status" value="1"/>
</dbReference>
<dbReference type="PRINTS" id="PR00463">
    <property type="entry name" value="EP450I"/>
</dbReference>
<evidence type="ECO:0000256" key="1">
    <source>
        <dbReference type="ARBA" id="ARBA00010617"/>
    </source>
</evidence>
<dbReference type="InterPro" id="IPR050121">
    <property type="entry name" value="Cytochrome_P450_monoxygenase"/>
</dbReference>
<dbReference type="GO" id="GO:0020037">
    <property type="term" value="F:heme binding"/>
    <property type="evidence" value="ECO:0007669"/>
    <property type="project" value="InterPro"/>
</dbReference>
<keyword evidence="2" id="KW-0349">Heme</keyword>
<organism evidence="5 6">
    <name type="scientific">Daldinia eschscholtzii</name>
    <dbReference type="NCBI Taxonomy" id="292717"/>
    <lineage>
        <taxon>Eukaryota</taxon>
        <taxon>Fungi</taxon>
        <taxon>Dikarya</taxon>
        <taxon>Ascomycota</taxon>
        <taxon>Pezizomycotina</taxon>
        <taxon>Sordariomycetes</taxon>
        <taxon>Xylariomycetidae</taxon>
        <taxon>Xylariales</taxon>
        <taxon>Hypoxylaceae</taxon>
        <taxon>Daldinia</taxon>
    </lineage>
</organism>
<dbReference type="GO" id="GO:0016705">
    <property type="term" value="F:oxidoreductase activity, acting on paired donors, with incorporation or reduction of molecular oxygen"/>
    <property type="evidence" value="ECO:0007669"/>
    <property type="project" value="InterPro"/>
</dbReference>
<dbReference type="EMBL" id="JBANMG010000008">
    <property type="protein sequence ID" value="KAK6950571.1"/>
    <property type="molecule type" value="Genomic_DNA"/>
</dbReference>
<dbReference type="AlphaFoldDB" id="A0AAX6MEF9"/>
<evidence type="ECO:0000256" key="2">
    <source>
        <dbReference type="ARBA" id="ARBA00022617"/>
    </source>
</evidence>
<proteinExistence type="inferred from homology"/>
<protein>
    <recommendedName>
        <fullName evidence="7">Cytochrome P450</fullName>
    </recommendedName>
</protein>
<evidence type="ECO:0000313" key="6">
    <source>
        <dbReference type="Proteomes" id="UP001369815"/>
    </source>
</evidence>
<dbReference type="InterPro" id="IPR002401">
    <property type="entry name" value="Cyt_P450_E_grp-I"/>
</dbReference>
<comment type="caution">
    <text evidence="5">The sequence shown here is derived from an EMBL/GenBank/DDBJ whole genome shotgun (WGS) entry which is preliminary data.</text>
</comment>
<dbReference type="GO" id="GO:0004497">
    <property type="term" value="F:monooxygenase activity"/>
    <property type="evidence" value="ECO:0007669"/>
    <property type="project" value="InterPro"/>
</dbReference>
<keyword evidence="4" id="KW-0408">Iron</keyword>
<accession>A0AAX6MEF9</accession>
<gene>
    <name evidence="5" type="ORF">Daesc_008899</name>
</gene>
<dbReference type="SUPFAM" id="SSF48264">
    <property type="entry name" value="Cytochrome P450"/>
    <property type="match status" value="1"/>
</dbReference>
<dbReference type="PANTHER" id="PTHR24305">
    <property type="entry name" value="CYTOCHROME P450"/>
    <property type="match status" value="1"/>
</dbReference>
<dbReference type="GO" id="GO:0005506">
    <property type="term" value="F:iron ion binding"/>
    <property type="evidence" value="ECO:0007669"/>
    <property type="project" value="InterPro"/>
</dbReference>
<dbReference type="InterPro" id="IPR001128">
    <property type="entry name" value="Cyt_P450"/>
</dbReference>
<keyword evidence="6" id="KW-1185">Reference proteome</keyword>
<dbReference type="InterPro" id="IPR036396">
    <property type="entry name" value="Cyt_P450_sf"/>
</dbReference>
<evidence type="ECO:0000256" key="4">
    <source>
        <dbReference type="ARBA" id="ARBA00023004"/>
    </source>
</evidence>
<comment type="similarity">
    <text evidence="1">Belongs to the cytochrome P450 family.</text>
</comment>
<dbReference type="Pfam" id="PF00067">
    <property type="entry name" value="p450"/>
    <property type="match status" value="1"/>
</dbReference>
<evidence type="ECO:0000256" key="3">
    <source>
        <dbReference type="ARBA" id="ARBA00022723"/>
    </source>
</evidence>
<evidence type="ECO:0000313" key="5">
    <source>
        <dbReference type="EMBL" id="KAK6950571.1"/>
    </source>
</evidence>